<evidence type="ECO:0000256" key="6">
    <source>
        <dbReference type="ARBA" id="ARBA00023136"/>
    </source>
</evidence>
<keyword evidence="4 7" id="KW-0812">Transmembrane</keyword>
<dbReference type="PANTHER" id="PTHR33452">
    <property type="entry name" value="OXIDOREDUCTASE CATD-RELATED"/>
    <property type="match status" value="1"/>
</dbReference>
<sequence>MMRQLLQQDDLGKLILRLGVGCLILLHGINKIAHPAAFDWLGQTLAAHGLPSFIAYGVLLGEVVGPLMVIVGWQSRIGGLLMAGNMIVAVALVHLPQFGLLTEQGGWMLELQAMYLLGALVVMFLGSGRFAVKPD</sequence>
<evidence type="ECO:0000313" key="8">
    <source>
        <dbReference type="EMBL" id="GHB22098.1"/>
    </source>
</evidence>
<evidence type="ECO:0000256" key="7">
    <source>
        <dbReference type="SAM" id="Phobius"/>
    </source>
</evidence>
<gene>
    <name evidence="8" type="ORF">GCM10009038_21290</name>
</gene>
<keyword evidence="5 7" id="KW-1133">Transmembrane helix</keyword>
<dbReference type="Proteomes" id="UP000646745">
    <property type="component" value="Unassembled WGS sequence"/>
</dbReference>
<comment type="similarity">
    <text evidence="2">Belongs to the DoxX family.</text>
</comment>
<dbReference type="PANTHER" id="PTHR33452:SF1">
    <property type="entry name" value="INNER MEMBRANE PROTEIN YPHA-RELATED"/>
    <property type="match status" value="1"/>
</dbReference>
<dbReference type="RefSeq" id="WP_308430137.1">
    <property type="nucleotide sequence ID" value="NZ_BMZI01000004.1"/>
</dbReference>
<dbReference type="InterPro" id="IPR051907">
    <property type="entry name" value="DoxX-like_oxidoreductase"/>
</dbReference>
<comment type="caution">
    <text evidence="8">The sequence shown here is derived from an EMBL/GenBank/DDBJ whole genome shotgun (WGS) entry which is preliminary data.</text>
</comment>
<evidence type="ECO:0000313" key="9">
    <source>
        <dbReference type="Proteomes" id="UP000646745"/>
    </source>
</evidence>
<keyword evidence="3" id="KW-1003">Cell membrane</keyword>
<dbReference type="EMBL" id="BMZI01000004">
    <property type="protein sequence ID" value="GHB22098.1"/>
    <property type="molecule type" value="Genomic_DNA"/>
</dbReference>
<keyword evidence="6 7" id="KW-0472">Membrane</keyword>
<protein>
    <submittedName>
        <fullName evidence="8">GntR family transcriptional regulator</fullName>
    </submittedName>
</protein>
<proteinExistence type="inferred from homology"/>
<keyword evidence="9" id="KW-1185">Reference proteome</keyword>
<evidence type="ECO:0000256" key="2">
    <source>
        <dbReference type="ARBA" id="ARBA00006679"/>
    </source>
</evidence>
<name>A0ABQ3E308_9GAMM</name>
<feature type="transmembrane region" description="Helical" evidence="7">
    <location>
        <begin position="113"/>
        <end position="132"/>
    </location>
</feature>
<organism evidence="8 9">
    <name type="scientific">Salinicola rhizosphaerae</name>
    <dbReference type="NCBI Taxonomy" id="1443141"/>
    <lineage>
        <taxon>Bacteria</taxon>
        <taxon>Pseudomonadati</taxon>
        <taxon>Pseudomonadota</taxon>
        <taxon>Gammaproteobacteria</taxon>
        <taxon>Oceanospirillales</taxon>
        <taxon>Halomonadaceae</taxon>
        <taxon>Salinicola</taxon>
    </lineage>
</organism>
<accession>A0ABQ3E308</accession>
<comment type="subcellular location">
    <subcellularLocation>
        <location evidence="1">Cell membrane</location>
        <topology evidence="1">Multi-pass membrane protein</topology>
    </subcellularLocation>
</comment>
<evidence type="ECO:0000256" key="3">
    <source>
        <dbReference type="ARBA" id="ARBA00022475"/>
    </source>
</evidence>
<dbReference type="Pfam" id="PF07681">
    <property type="entry name" value="DoxX"/>
    <property type="match status" value="1"/>
</dbReference>
<evidence type="ECO:0000256" key="4">
    <source>
        <dbReference type="ARBA" id="ARBA00022692"/>
    </source>
</evidence>
<evidence type="ECO:0000256" key="5">
    <source>
        <dbReference type="ARBA" id="ARBA00022989"/>
    </source>
</evidence>
<reference evidence="9" key="1">
    <citation type="journal article" date="2019" name="Int. J. Syst. Evol. Microbiol.">
        <title>The Global Catalogue of Microorganisms (GCM) 10K type strain sequencing project: providing services to taxonomists for standard genome sequencing and annotation.</title>
        <authorList>
            <consortium name="The Broad Institute Genomics Platform"/>
            <consortium name="The Broad Institute Genome Sequencing Center for Infectious Disease"/>
            <person name="Wu L."/>
            <person name="Ma J."/>
        </authorList>
    </citation>
    <scope>NUCLEOTIDE SEQUENCE [LARGE SCALE GENOMIC DNA]</scope>
    <source>
        <strain evidence="9">KCTC 32998</strain>
    </source>
</reference>
<evidence type="ECO:0000256" key="1">
    <source>
        <dbReference type="ARBA" id="ARBA00004651"/>
    </source>
</evidence>
<dbReference type="InterPro" id="IPR032808">
    <property type="entry name" value="DoxX"/>
</dbReference>
<feature type="transmembrane region" description="Helical" evidence="7">
    <location>
        <begin position="14"/>
        <end position="33"/>
    </location>
</feature>
<feature type="transmembrane region" description="Helical" evidence="7">
    <location>
        <begin position="80"/>
        <end position="101"/>
    </location>
</feature>
<feature type="transmembrane region" description="Helical" evidence="7">
    <location>
        <begin position="53"/>
        <end position="73"/>
    </location>
</feature>